<sequence length="160" mass="18356">MNTDKNRRKDTRFTKLFCCFKSSSLKNSMNDINDEMYDDGRDGKKNVRINSRKNDRKDECCVNNNSSFELIEENNKRNEIQFLTVQDKMDSPPSFVASSLIHVWNDSIQLKDSDLTSKNDNSKSNESINSCCTTDDEGFLGGLSLNSHEALNHASFFFKE</sequence>
<evidence type="ECO:0000313" key="2">
    <source>
        <dbReference type="WBParaSite" id="PTRK_0000077000.1"/>
    </source>
</evidence>
<accession>A0A0N4Z1M4</accession>
<evidence type="ECO:0000313" key="1">
    <source>
        <dbReference type="Proteomes" id="UP000038045"/>
    </source>
</evidence>
<organism evidence="1 2">
    <name type="scientific">Parastrongyloides trichosuri</name>
    <name type="common">Possum-specific nematode worm</name>
    <dbReference type="NCBI Taxonomy" id="131310"/>
    <lineage>
        <taxon>Eukaryota</taxon>
        <taxon>Metazoa</taxon>
        <taxon>Ecdysozoa</taxon>
        <taxon>Nematoda</taxon>
        <taxon>Chromadorea</taxon>
        <taxon>Rhabditida</taxon>
        <taxon>Tylenchina</taxon>
        <taxon>Panagrolaimomorpha</taxon>
        <taxon>Strongyloidoidea</taxon>
        <taxon>Strongyloididae</taxon>
        <taxon>Parastrongyloides</taxon>
    </lineage>
</organism>
<dbReference type="WBParaSite" id="PTRK_0000077000.1">
    <property type="protein sequence ID" value="PTRK_0000077000.1"/>
    <property type="gene ID" value="PTRK_0000077000"/>
</dbReference>
<name>A0A0N4Z1M4_PARTI</name>
<dbReference type="AlphaFoldDB" id="A0A0N4Z1M4"/>
<protein>
    <submittedName>
        <fullName evidence="2">Ovate family protein</fullName>
    </submittedName>
</protein>
<keyword evidence="1" id="KW-1185">Reference proteome</keyword>
<reference evidence="2" key="1">
    <citation type="submission" date="2017-02" db="UniProtKB">
        <authorList>
            <consortium name="WormBaseParasite"/>
        </authorList>
    </citation>
    <scope>IDENTIFICATION</scope>
</reference>
<dbReference type="Proteomes" id="UP000038045">
    <property type="component" value="Unplaced"/>
</dbReference>
<proteinExistence type="predicted"/>